<name>A0A6C0J474_9ZZZZ</name>
<dbReference type="AlphaFoldDB" id="A0A6C0J474"/>
<organism evidence="1">
    <name type="scientific">viral metagenome</name>
    <dbReference type="NCBI Taxonomy" id="1070528"/>
    <lineage>
        <taxon>unclassified sequences</taxon>
        <taxon>metagenomes</taxon>
        <taxon>organismal metagenomes</taxon>
    </lineage>
</organism>
<proteinExistence type="predicted"/>
<sequence>MENFIRIEELYDSQARRNREKHKLYETFFTSCTTKIKKSASVFKQYTCTYDIPPFKIGHPQYNSIDLRNYIVKRLRLNGFFVKYDTANRLFISWKPEDFNYNNYCKYMNYLNNKYDKEMDQKLIDVATSSKKNNQDTDIGLITYGNETNNDIVPVNLKKLEKMRL</sequence>
<dbReference type="InterPro" id="IPR043977">
    <property type="entry name" value="DUF5759"/>
</dbReference>
<protein>
    <submittedName>
        <fullName evidence="1">Uncharacterized protein</fullName>
    </submittedName>
</protein>
<dbReference type="Pfam" id="PF19063">
    <property type="entry name" value="DUF5759"/>
    <property type="match status" value="1"/>
</dbReference>
<dbReference type="EMBL" id="MN740312">
    <property type="protein sequence ID" value="QHT99659.1"/>
    <property type="molecule type" value="Genomic_DNA"/>
</dbReference>
<reference evidence="1" key="1">
    <citation type="journal article" date="2020" name="Nature">
        <title>Giant virus diversity and host interactions through global metagenomics.</title>
        <authorList>
            <person name="Schulz F."/>
            <person name="Roux S."/>
            <person name="Paez-Espino D."/>
            <person name="Jungbluth S."/>
            <person name="Walsh D.A."/>
            <person name="Denef V.J."/>
            <person name="McMahon K.D."/>
            <person name="Konstantinidis K.T."/>
            <person name="Eloe-Fadrosh E.A."/>
            <person name="Kyrpides N.C."/>
            <person name="Woyke T."/>
        </authorList>
    </citation>
    <scope>NUCLEOTIDE SEQUENCE</scope>
    <source>
        <strain evidence="1">GVMAG-M-3300025727-45</strain>
    </source>
</reference>
<accession>A0A6C0J474</accession>
<evidence type="ECO:0000313" key="1">
    <source>
        <dbReference type="EMBL" id="QHT99659.1"/>
    </source>
</evidence>